<evidence type="ECO:0000259" key="2">
    <source>
        <dbReference type="Pfam" id="PF08603"/>
    </source>
</evidence>
<dbReference type="InParanoid" id="F2UKP8"/>
<accession>F2UKP8</accession>
<dbReference type="AlphaFoldDB" id="F2UKP8"/>
<dbReference type="InterPro" id="IPR016098">
    <property type="entry name" value="CAP/MinC_C"/>
</dbReference>
<protein>
    <recommendedName>
        <fullName evidence="2">Adenylate cyclase-associated CAP C-terminal domain-containing protein</fullName>
    </recommendedName>
</protein>
<dbReference type="RefSeq" id="XP_004990173.1">
    <property type="nucleotide sequence ID" value="XM_004990116.1"/>
</dbReference>
<dbReference type="InterPro" id="IPR013912">
    <property type="entry name" value="Adenylate_cyclase-assoc_CAP_C"/>
</dbReference>
<gene>
    <name evidence="3" type="ORF">PTSG_08789</name>
</gene>
<evidence type="ECO:0000256" key="1">
    <source>
        <dbReference type="SAM" id="MobiDB-lite"/>
    </source>
</evidence>
<evidence type="ECO:0000313" key="3">
    <source>
        <dbReference type="EMBL" id="EGD77697.1"/>
    </source>
</evidence>
<feature type="compositionally biased region" description="Low complexity" evidence="1">
    <location>
        <begin position="278"/>
        <end position="289"/>
    </location>
</feature>
<dbReference type="GeneID" id="16070726"/>
<organism evidence="4">
    <name type="scientific">Salpingoeca rosetta (strain ATCC 50818 / BSB-021)</name>
    <dbReference type="NCBI Taxonomy" id="946362"/>
    <lineage>
        <taxon>Eukaryota</taxon>
        <taxon>Choanoflagellata</taxon>
        <taxon>Craspedida</taxon>
        <taxon>Salpingoecidae</taxon>
        <taxon>Salpingoeca</taxon>
    </lineage>
</organism>
<dbReference type="Proteomes" id="UP000007799">
    <property type="component" value="Unassembled WGS sequence"/>
</dbReference>
<reference evidence="3" key="1">
    <citation type="submission" date="2009-08" db="EMBL/GenBank/DDBJ databases">
        <title>Annotation of Salpingoeca rosetta.</title>
        <authorList>
            <consortium name="The Broad Institute Genome Sequencing Platform"/>
            <person name="Russ C."/>
            <person name="Cuomo C."/>
            <person name="Burger G."/>
            <person name="Gray M.W."/>
            <person name="Holland P.W.H."/>
            <person name="King N."/>
            <person name="Lang F.B.F."/>
            <person name="Roger A.J."/>
            <person name="Ruiz-Trillo I."/>
            <person name="Young S.K."/>
            <person name="Zeng Q."/>
            <person name="Gargeya S."/>
            <person name="Alvarado L."/>
            <person name="Berlin A."/>
            <person name="Chapman S.B."/>
            <person name="Chen Z."/>
            <person name="Freedman E."/>
            <person name="Gellesch M."/>
            <person name="Goldberg J."/>
            <person name="Griggs A."/>
            <person name="Gujja S."/>
            <person name="Heilman E."/>
            <person name="Heiman D."/>
            <person name="Howarth C."/>
            <person name="Mehta T."/>
            <person name="Neiman D."/>
            <person name="Pearson M."/>
            <person name="Roberts A."/>
            <person name="Saif S."/>
            <person name="Shea T."/>
            <person name="Shenoy N."/>
            <person name="Sisk P."/>
            <person name="Stolte C."/>
            <person name="Sykes S."/>
            <person name="White J."/>
            <person name="Yandava C."/>
            <person name="Haas B."/>
            <person name="Nusbaum C."/>
            <person name="Birren B."/>
        </authorList>
    </citation>
    <scope>NUCLEOTIDE SEQUENCE [LARGE SCALE GENOMIC DNA]</scope>
    <source>
        <strain evidence="3">ATCC 50818</strain>
    </source>
</reference>
<proteinExistence type="predicted"/>
<dbReference type="GO" id="GO:0007010">
    <property type="term" value="P:cytoskeleton organization"/>
    <property type="evidence" value="ECO:0007669"/>
    <property type="project" value="InterPro"/>
</dbReference>
<feature type="domain" description="Adenylate cyclase-associated CAP C-terminal" evidence="2">
    <location>
        <begin position="47"/>
        <end position="137"/>
    </location>
</feature>
<dbReference type="OrthoDB" id="2522835at2759"/>
<evidence type="ECO:0000313" key="4">
    <source>
        <dbReference type="Proteomes" id="UP000007799"/>
    </source>
</evidence>
<name>F2UKP8_SALR5</name>
<dbReference type="InterPro" id="IPR036223">
    <property type="entry name" value="CAP_C_sf"/>
</dbReference>
<dbReference type="KEGG" id="sre:PTSG_08789"/>
<dbReference type="Pfam" id="PF08603">
    <property type="entry name" value="CAP_C"/>
    <property type="match status" value="1"/>
</dbReference>
<sequence length="296" mass="33019">MSDQQQPEEGPRPAQRQRMEEQLQFAKHLLAGARGKEAHTYEGLKSEHITVEEGAFSPRCALIIADCEDCTIDVEARCAKVSIQSCSNLKLNLKGKIITHMVEANKSKGLDAIIHVPVGTLQVDVCEDCDVVFQKKADFGTAVWVGCHNFRLSFADSEDHKLHTGVNRVREEYPEVDVDKCQFKGGGGGARKRYGKVVTLGEDTKVTVVEDELLNEPLMRLPNSFPTTQREHNAFEARRERNMQRLADHLEQLMPQRQQQQQNGDSDAGDDAGDERSQQQQQQDSGDGDAAPPPQE</sequence>
<feature type="region of interest" description="Disordered" evidence="1">
    <location>
        <begin position="252"/>
        <end position="296"/>
    </location>
</feature>
<dbReference type="OMA" id="THMVEAN"/>
<dbReference type="Gene3D" id="2.160.20.70">
    <property type="match status" value="1"/>
</dbReference>
<keyword evidence="4" id="KW-1185">Reference proteome</keyword>
<dbReference type="SUPFAM" id="SSF69340">
    <property type="entry name" value="C-terminal domain of adenylylcyclase associated protein"/>
    <property type="match status" value="1"/>
</dbReference>
<dbReference type="EMBL" id="GL832979">
    <property type="protein sequence ID" value="EGD77697.1"/>
    <property type="molecule type" value="Genomic_DNA"/>
</dbReference>
<dbReference type="GO" id="GO:0003779">
    <property type="term" value="F:actin binding"/>
    <property type="evidence" value="ECO:0007669"/>
    <property type="project" value="InterPro"/>
</dbReference>